<proteinExistence type="predicted"/>
<sequence>MWITVDKIQGYVGALHGNLWVRCTATYGFVARNKYENASNINALNDNSERLTCF</sequence>
<dbReference type="AlphaFoldDB" id="A0A0B4ZU17"/>
<geneLocation type="plasmid" evidence="1">
    <name>pTR2</name>
</geneLocation>
<evidence type="ECO:0000313" key="1">
    <source>
        <dbReference type="EMBL" id="AJD77209.1"/>
    </source>
</evidence>
<protein>
    <submittedName>
        <fullName evidence="1">Uncharacterized protein</fullName>
    </submittedName>
</protein>
<keyword evidence="1" id="KW-0614">Plasmid</keyword>
<dbReference type="EMBL" id="KJ187752">
    <property type="protein sequence ID" value="AJD77209.1"/>
    <property type="molecule type" value="Genomic_DNA"/>
</dbReference>
<name>A0A0B4ZU17_KLEPN</name>
<dbReference type="PATRIC" id="fig|573.1500.peg.5743"/>
<reference evidence="1" key="1">
    <citation type="submission" date="2014-01" db="EMBL/GenBank/DDBJ databases">
        <title>NDM-1-encoding plasmids from carbapenem resistant Klebsiella pneumoniae in Taiwan.</title>
        <authorList>
            <person name="Chen Y.-T."/>
            <person name="Lin A.-C."/>
            <person name="Siu K."/>
        </authorList>
    </citation>
    <scope>NUCLEOTIDE SEQUENCE</scope>
    <source>
        <strain evidence="1">7433</strain>
        <plasmid evidence="1">pTR2</plasmid>
    </source>
</reference>
<organism evidence="1">
    <name type="scientific">Klebsiella pneumoniae</name>
    <dbReference type="NCBI Taxonomy" id="573"/>
    <lineage>
        <taxon>Bacteria</taxon>
        <taxon>Pseudomonadati</taxon>
        <taxon>Pseudomonadota</taxon>
        <taxon>Gammaproteobacteria</taxon>
        <taxon>Enterobacterales</taxon>
        <taxon>Enterobacteriaceae</taxon>
        <taxon>Klebsiella/Raoultella group</taxon>
        <taxon>Klebsiella</taxon>
        <taxon>Klebsiella pneumoniae complex</taxon>
    </lineage>
</organism>
<accession>A0A0B4ZU17</accession>